<reference evidence="1" key="1">
    <citation type="submission" date="2021-06" db="EMBL/GenBank/DDBJ databases">
        <authorList>
            <person name="Kallberg Y."/>
            <person name="Tangrot J."/>
            <person name="Rosling A."/>
        </authorList>
    </citation>
    <scope>NUCLEOTIDE SEQUENCE</scope>
    <source>
        <strain evidence="1">CL356</strain>
    </source>
</reference>
<sequence>MSRYGSQLTPSSPPPGSKFANAKKRGRREPSGVFTLFQPAQVQQFREAFSLIDQDGDGVVSEEDLRRIFASLGGQTDLSGEGVNFMEFLTMMGEHLFEFDGETELIEAFESFDEGDTGFVKGEEMRRWLSEVGERMEPEERAHSTPTSFAKPTSREQSERTFIRMATSKSTPIRFGALFGIKRRPSTNALISPTSSSPPYEPPSFSASGEQDDPFAANAPLASPVHSVSTSVTSHKLTPNHSVPTLSSDVSPRRYTDRPKRLPGIVTQTNEMFHVTNTEGSEVDSEHNAAPPRPAISGGTAASSSAAPASSTRERSPAVDEYPSPPPSNHGSPYPSGLSQNAHAFLDTDLMHVVSARSEAASSMPSTPLLIDSFPATPSTALPIRPQPQPSEEDKLPTEALPIRSSSRGFGRQRAGSTPDVWAATIPQLYSSEFDEVWNVAERDEDELKLDVPKSTWPAGSPPKFPLPAVPISPRLQSQALNKHLHQLELDLFAVTRKLTGSSHRPGTSPAVSSSADSGRMLKKSVSQSKLPRDGMLGRSASASVSATGSSPASTSGKSNDSPISSPISKSNSPPYSTPKRNRSFQMVPPIPPIPGLYGSPPVMHRAATEPTVPSVHSIGDRGKAVNNHDSKNINHKDDKEVSRRRFFARNSHNSTREAGAMITSLLEMDDALSDNSMHSGGGAIPDEEWGANLNLAIPSSLKTQNSSINILPTSPSSQKSPLDEAIGDHSFVEHPSSSSIPSTEGTRYIIPPAEIMRLEKVGFNREDGANKRGRLASPIAENPLGIIPFRTSSDWTQRSISTSRVEPEPAPLNSKSRQYRSGSLAVLTSTPNNAFISNASQYQERRPGSSSSPNISPGGHSSPARGMANGSMLSVSGRKSQPMSVTSPSSPASSVMSLPPPPRPRVRSLRSTSDIKTQANKHSSLGSQDNSSSPAISRRPSAHSDISSISTVLQKHRSIVRKPSFLDIGDEEVSPVEQAPPPNALGLGHREPAVSSRPGSGTINYSRPSTATSMRTFSSSNSRQAVPSTADRGEDSFLDMGKLSLDTIRSVPEDEDSSSHVSSIDRASPHSHMGDYMNKPSAAVTNL</sequence>
<organism evidence="1 2">
    <name type="scientific">Acaulospora colombiana</name>
    <dbReference type="NCBI Taxonomy" id="27376"/>
    <lineage>
        <taxon>Eukaryota</taxon>
        <taxon>Fungi</taxon>
        <taxon>Fungi incertae sedis</taxon>
        <taxon>Mucoromycota</taxon>
        <taxon>Glomeromycotina</taxon>
        <taxon>Glomeromycetes</taxon>
        <taxon>Diversisporales</taxon>
        <taxon>Acaulosporaceae</taxon>
        <taxon>Acaulospora</taxon>
    </lineage>
</organism>
<dbReference type="Proteomes" id="UP000789525">
    <property type="component" value="Unassembled WGS sequence"/>
</dbReference>
<evidence type="ECO:0000313" key="1">
    <source>
        <dbReference type="EMBL" id="CAG8472602.1"/>
    </source>
</evidence>
<dbReference type="EMBL" id="CAJVPT010001988">
    <property type="protein sequence ID" value="CAG8472602.1"/>
    <property type="molecule type" value="Genomic_DNA"/>
</dbReference>
<protein>
    <submittedName>
        <fullName evidence="1">3669_t:CDS:1</fullName>
    </submittedName>
</protein>
<evidence type="ECO:0000313" key="2">
    <source>
        <dbReference type="Proteomes" id="UP000789525"/>
    </source>
</evidence>
<gene>
    <name evidence="1" type="ORF">ACOLOM_LOCUS1658</name>
</gene>
<proteinExistence type="predicted"/>
<name>A0ACA9KGU1_9GLOM</name>
<accession>A0ACA9KGU1</accession>
<comment type="caution">
    <text evidence="1">The sequence shown here is derived from an EMBL/GenBank/DDBJ whole genome shotgun (WGS) entry which is preliminary data.</text>
</comment>
<keyword evidence="2" id="KW-1185">Reference proteome</keyword>